<dbReference type="AlphaFoldDB" id="A0AAV2YKV6"/>
<reference evidence="2" key="2">
    <citation type="journal article" date="2023" name="Microbiol Resour">
        <title>Decontamination and Annotation of the Draft Genome Sequence of the Oomycete Lagenidium giganteum ARSEF 373.</title>
        <authorList>
            <person name="Morgan W.R."/>
            <person name="Tartar A."/>
        </authorList>
    </citation>
    <scope>NUCLEOTIDE SEQUENCE</scope>
    <source>
        <strain evidence="2">ARSEF 373</strain>
    </source>
</reference>
<comment type="caution">
    <text evidence="2">The sequence shown here is derived from an EMBL/GenBank/DDBJ whole genome shotgun (WGS) entry which is preliminary data.</text>
</comment>
<proteinExistence type="predicted"/>
<evidence type="ECO:0000313" key="1">
    <source>
        <dbReference type="EMBL" id="DAZ94542.1"/>
    </source>
</evidence>
<sequence>MVQSHLIAWFQVSINVILFHFGKEI</sequence>
<dbReference type="EMBL" id="DAKRPA010000245">
    <property type="protein sequence ID" value="DAZ94555.1"/>
    <property type="molecule type" value="Genomic_DNA"/>
</dbReference>
<reference evidence="2" key="1">
    <citation type="submission" date="2022-11" db="EMBL/GenBank/DDBJ databases">
        <authorList>
            <person name="Morgan W.R."/>
            <person name="Tartar A."/>
        </authorList>
    </citation>
    <scope>NUCLEOTIDE SEQUENCE</scope>
    <source>
        <strain evidence="2">ARSEF 373</strain>
    </source>
</reference>
<organism evidence="2 3">
    <name type="scientific">Lagenidium giganteum</name>
    <dbReference type="NCBI Taxonomy" id="4803"/>
    <lineage>
        <taxon>Eukaryota</taxon>
        <taxon>Sar</taxon>
        <taxon>Stramenopiles</taxon>
        <taxon>Oomycota</taxon>
        <taxon>Peronosporomycetes</taxon>
        <taxon>Pythiales</taxon>
        <taxon>Pythiaceae</taxon>
    </lineage>
</organism>
<dbReference type="EMBL" id="DAKRPA010000245">
    <property type="protein sequence ID" value="DAZ94542.1"/>
    <property type="molecule type" value="Genomic_DNA"/>
</dbReference>
<evidence type="ECO:0000313" key="2">
    <source>
        <dbReference type="EMBL" id="DAZ94555.1"/>
    </source>
</evidence>
<keyword evidence="3" id="KW-1185">Reference proteome</keyword>
<evidence type="ECO:0000313" key="3">
    <source>
        <dbReference type="Proteomes" id="UP001146120"/>
    </source>
</evidence>
<name>A0AAV2YKV6_9STRA</name>
<protein>
    <submittedName>
        <fullName evidence="2">Uncharacterized protein</fullName>
    </submittedName>
</protein>
<dbReference type="Proteomes" id="UP001146120">
    <property type="component" value="Unassembled WGS sequence"/>
</dbReference>
<accession>A0AAV2YKV6</accession>
<gene>
    <name evidence="1" type="ORF">N0F65_002194</name>
    <name evidence="2" type="ORF">N0F65_002207</name>
</gene>